<dbReference type="GeneID" id="92178587"/>
<evidence type="ECO:0008006" key="4">
    <source>
        <dbReference type="Google" id="ProtNLM"/>
    </source>
</evidence>
<sequence>MPFFPNFFTSSPSSSSSSSSSSLSNPVPLPGDGDKGVQTTVSDRMENDGQVHEETRTWEDPEGRGSGRIWVKTWRRGSPSSPPTSSFTDTNYGPTKSHNDLRDTDGKKEEQGGSGELLGDRQETALPHKRNLVILDTMLRSAYRAGFHDALKLSTFMPNPNDNVSASHPSSSTGTLRSLESSQDSDDGFTALTAPFTFVPLSSRTLPTETSNPFTIPDDAYPMTPTSNNTTSTALFLFTALMAGGAATVSYRSINRLKSAERNLKEILALTELRNERSNTYLSKLGKEITALREKVEGLGEGVEGKLGTFDSGLGAVRQRIEGMDLLKTTAGQIVQTTRMEAEAGSNEKRVASGSPTAQGESLAAQVRYSPLGDSVESKPDTTSEMASTSDDGLTQTRSGMMEEVKTARSPQITALSVTNAIANEAGARTTPSDTTSSGTLTTAFEAETPSKRPQGQNKTPTAAQHDSNPARIEETDGPTRWDIEEFLKNSSVINSLPAEVKDLKTKLEEIEQKINSGWIQTDERFDRVDELQIENKQRLNGLEHTDEMLAKRISTLETQSRSKLEMKALADDLKADFARMSSLVKDNKDIFDERDKQGGAQISNLFEDVKPHTPPETDTAPQESRNAKSTSEPASASQPAETSSYPDVMPFEDIQTLVDDIKRGYLGERRSEEASPSDSHDVRSTSAEPNLTEAANAQSRSTIGEISSRKQPSSTAVPSSYDSPAQPSPAVPPDDGIPDRREARPISPPLRPEVILGVNAQHEWEFLPESPEFRPGYEQRMGYLRPILEREERITLIRRRVDGLPRIGACIRTRDGLQWTLHTKIRPTGHPAWLDVYLDGKWWTANAYQWINRDGFSFQTEMWTVMGEKDV</sequence>
<reference evidence="2 3" key="1">
    <citation type="journal article" date="2024" name="bioRxiv">
        <title>Comparative genomics of Cryptococcus and Kwoniella reveals pathogenesis evolution and contrasting karyotype dynamics via intercentromeric recombination or chromosome fusion.</title>
        <authorList>
            <person name="Coelho M.A."/>
            <person name="David-Palma M."/>
            <person name="Shea T."/>
            <person name="Bowers K."/>
            <person name="McGinley-Smith S."/>
            <person name="Mohammad A.W."/>
            <person name="Gnirke A."/>
            <person name="Yurkov A.M."/>
            <person name="Nowrousian M."/>
            <person name="Sun S."/>
            <person name="Cuomo C.A."/>
            <person name="Heitman J."/>
        </authorList>
    </citation>
    <scope>NUCLEOTIDE SEQUENCE [LARGE SCALE GENOMIC DNA]</scope>
    <source>
        <strain evidence="2 3">CBS 13917</strain>
    </source>
</reference>
<evidence type="ECO:0000313" key="3">
    <source>
        <dbReference type="Proteomes" id="UP001388673"/>
    </source>
</evidence>
<dbReference type="AlphaFoldDB" id="A0AAW0Z5F2"/>
<feature type="region of interest" description="Disordered" evidence="1">
    <location>
        <begin position="161"/>
        <end position="184"/>
    </location>
</feature>
<feature type="region of interest" description="Disordered" evidence="1">
    <location>
        <begin position="605"/>
        <end position="649"/>
    </location>
</feature>
<feature type="compositionally biased region" description="Polar residues" evidence="1">
    <location>
        <begin position="452"/>
        <end position="468"/>
    </location>
</feature>
<feature type="compositionally biased region" description="Basic and acidic residues" evidence="1">
    <location>
        <begin position="340"/>
        <end position="351"/>
    </location>
</feature>
<protein>
    <recommendedName>
        <fullName evidence="4">Peroxin-14</fullName>
    </recommendedName>
</protein>
<dbReference type="EMBL" id="JBCAWK010000002">
    <property type="protein sequence ID" value="KAK8866177.1"/>
    <property type="molecule type" value="Genomic_DNA"/>
</dbReference>
<evidence type="ECO:0000256" key="1">
    <source>
        <dbReference type="SAM" id="MobiDB-lite"/>
    </source>
</evidence>
<feature type="region of interest" description="Disordered" evidence="1">
    <location>
        <begin position="339"/>
        <end position="412"/>
    </location>
</feature>
<accession>A0AAW0Z5F2</accession>
<feature type="region of interest" description="Disordered" evidence="1">
    <location>
        <begin position="1"/>
        <end position="124"/>
    </location>
</feature>
<name>A0AAW0Z5F2_9TREE</name>
<dbReference type="KEGG" id="kne:92178587"/>
<organism evidence="2 3">
    <name type="scientific">Kwoniella newhampshirensis</name>
    <dbReference type="NCBI Taxonomy" id="1651941"/>
    <lineage>
        <taxon>Eukaryota</taxon>
        <taxon>Fungi</taxon>
        <taxon>Dikarya</taxon>
        <taxon>Basidiomycota</taxon>
        <taxon>Agaricomycotina</taxon>
        <taxon>Tremellomycetes</taxon>
        <taxon>Tremellales</taxon>
        <taxon>Cryptococcaceae</taxon>
        <taxon>Kwoniella</taxon>
    </lineage>
</organism>
<feature type="compositionally biased region" description="Polar residues" evidence="1">
    <location>
        <begin position="685"/>
        <end position="726"/>
    </location>
</feature>
<feature type="compositionally biased region" description="Basic and acidic residues" evidence="1">
    <location>
        <begin position="97"/>
        <end position="111"/>
    </location>
</feature>
<feature type="compositionally biased region" description="Polar residues" evidence="1">
    <location>
        <begin position="87"/>
        <end position="96"/>
    </location>
</feature>
<evidence type="ECO:0000313" key="2">
    <source>
        <dbReference type="EMBL" id="KAK8866177.1"/>
    </source>
</evidence>
<feature type="compositionally biased region" description="Polar residues" evidence="1">
    <location>
        <begin position="620"/>
        <end position="646"/>
    </location>
</feature>
<keyword evidence="3" id="KW-1185">Reference proteome</keyword>
<feature type="compositionally biased region" description="Polar residues" evidence="1">
    <location>
        <begin position="383"/>
        <end position="399"/>
    </location>
</feature>
<feature type="region of interest" description="Disordered" evidence="1">
    <location>
        <begin position="445"/>
        <end position="479"/>
    </location>
</feature>
<proteinExistence type="predicted"/>
<feature type="compositionally biased region" description="Polar residues" evidence="1">
    <location>
        <begin position="161"/>
        <end position="182"/>
    </location>
</feature>
<gene>
    <name evidence="2" type="ORF">IAR55_001328</name>
</gene>
<dbReference type="Proteomes" id="UP001388673">
    <property type="component" value="Unassembled WGS sequence"/>
</dbReference>
<feature type="compositionally biased region" description="Basic and acidic residues" evidence="1">
    <location>
        <begin position="43"/>
        <end position="65"/>
    </location>
</feature>
<comment type="caution">
    <text evidence="2">The sequence shown here is derived from an EMBL/GenBank/DDBJ whole genome shotgun (WGS) entry which is preliminary data.</text>
</comment>
<feature type="compositionally biased region" description="Low complexity" evidence="1">
    <location>
        <begin position="10"/>
        <end position="24"/>
    </location>
</feature>
<dbReference type="RefSeq" id="XP_066805656.1">
    <property type="nucleotide sequence ID" value="XM_066944455.1"/>
</dbReference>
<feature type="compositionally biased region" description="Basic and acidic residues" evidence="1">
    <location>
        <begin position="669"/>
        <end position="684"/>
    </location>
</feature>
<feature type="region of interest" description="Disordered" evidence="1">
    <location>
        <begin position="669"/>
        <end position="750"/>
    </location>
</feature>